<proteinExistence type="predicted"/>
<gene>
    <name evidence="1" type="ORF">KNCP2_14340</name>
</gene>
<sequence length="406" mass="45759">MFEIMKKQIAHMVAQIRAKQLATKYSQNKVQEIIIEYCEQHPDISDAEIASVVTHNLQTYENISGSINNYLKDQNLNDIGFPIKYNKTSLQLNMAKQWAEQQEEELISQIKNGVFYHELTNTIDPDKLPILQSSSDQEYWGNENPAVSSALLSSIAASCTKEKNIMPGAVTSFPFLNLGYELPDELVPTSYPFASKNSMILVGDYQYGAHRYFKEQLLFGPEDCSTAVGKATYLTTEQIQSINTIKMQAAYNDPANEYHYKAITFLSGDVKDEQLKLIQPGDIYLVKGHTAIIVTQPDNKSNITTLQFTRDMDTPVDKKLGGGLYDYNLYNKVKEIETGIYILRPDLEPLHESCSLSQLLKQIDLKYITLFPENPIDIPGDCRIFLENNETSVIGDITASSLSVAF</sequence>
<comment type="caution">
    <text evidence="1">The sequence shown here is derived from an EMBL/GenBank/DDBJ whole genome shotgun (WGS) entry which is preliminary data.</text>
</comment>
<name>A0ABP9U129_9RICK</name>
<protein>
    <submittedName>
        <fullName evidence="1">Uncharacterized protein</fullName>
    </submittedName>
</protein>
<dbReference type="RefSeq" id="WP_412708739.1">
    <property type="nucleotide sequence ID" value="NZ_BAABMM010000052.1"/>
</dbReference>
<organism evidence="1 2">
    <name type="scientific">Candidatus Rickettsia kedanie</name>
    <dbReference type="NCBI Taxonomy" id="3115352"/>
    <lineage>
        <taxon>Bacteria</taxon>
        <taxon>Pseudomonadati</taxon>
        <taxon>Pseudomonadota</taxon>
        <taxon>Alphaproteobacteria</taxon>
        <taxon>Rickettsiales</taxon>
        <taxon>Rickettsiaceae</taxon>
        <taxon>Rickettsieae</taxon>
        <taxon>Rickettsia</taxon>
        <taxon>spotted fever group</taxon>
    </lineage>
</organism>
<evidence type="ECO:0000313" key="1">
    <source>
        <dbReference type="EMBL" id="GAA5253144.1"/>
    </source>
</evidence>
<dbReference type="EMBL" id="BAABMM010000052">
    <property type="protein sequence ID" value="GAA5253144.1"/>
    <property type="molecule type" value="Genomic_DNA"/>
</dbReference>
<keyword evidence="2" id="KW-1185">Reference proteome</keyword>
<evidence type="ECO:0000313" key="2">
    <source>
        <dbReference type="Proteomes" id="UP001628124"/>
    </source>
</evidence>
<reference evidence="1 2" key="1">
    <citation type="journal article" date="2024" name="Microbiol. Immunol.">
        <title>Discovery of a novel spotted fever group Rickettsia, 'Candidatus Rickettsia kedanie,' in unfed larval chigger mites, Leptotrombidium scutellare.</title>
        <authorList>
            <person name="Ogawa M."/>
            <person name="Matsutani M."/>
            <person name="Katayama T."/>
            <person name="Takada N."/>
            <person name="Noda S."/>
            <person name="Takahashi M."/>
            <person name="Kageyama D."/>
            <person name="Hanaoka N."/>
            <person name="Ebihara H."/>
        </authorList>
    </citation>
    <scope>NUCLEOTIDE SEQUENCE [LARGE SCALE GENOMIC DNA]</scope>
    <source>
        <strain evidence="1 2">KNCP2-13</strain>
    </source>
</reference>
<dbReference type="Proteomes" id="UP001628124">
    <property type="component" value="Unassembled WGS sequence"/>
</dbReference>
<accession>A0ABP9U129</accession>